<dbReference type="EMBL" id="VSSQ01006065">
    <property type="protein sequence ID" value="MPM31412.1"/>
    <property type="molecule type" value="Genomic_DNA"/>
</dbReference>
<organism evidence="1">
    <name type="scientific">bioreactor metagenome</name>
    <dbReference type="NCBI Taxonomy" id="1076179"/>
    <lineage>
        <taxon>unclassified sequences</taxon>
        <taxon>metagenomes</taxon>
        <taxon>ecological metagenomes</taxon>
    </lineage>
</organism>
<dbReference type="AlphaFoldDB" id="A0A644YS46"/>
<gene>
    <name evidence="1" type="ORF">SDC9_77967</name>
</gene>
<sequence length="110" mass="11488">MLFVRLTRLTVNAFKVIEEAATLVYVPAPVLYSTPASVTCIVRGAVKLPATVADVSARLDAAAVNTVTLLTGALVDFTTISSSLIVLASVVSNFKYINSEPAGIETFAVA</sequence>
<comment type="caution">
    <text evidence="1">The sequence shown here is derived from an EMBL/GenBank/DDBJ whole genome shotgun (WGS) entry which is preliminary data.</text>
</comment>
<accession>A0A644YS46</accession>
<proteinExistence type="predicted"/>
<protein>
    <submittedName>
        <fullName evidence="1">Uncharacterized protein</fullName>
    </submittedName>
</protein>
<reference evidence="1" key="1">
    <citation type="submission" date="2019-08" db="EMBL/GenBank/DDBJ databases">
        <authorList>
            <person name="Kucharzyk K."/>
            <person name="Murdoch R.W."/>
            <person name="Higgins S."/>
            <person name="Loffler F."/>
        </authorList>
    </citation>
    <scope>NUCLEOTIDE SEQUENCE</scope>
</reference>
<evidence type="ECO:0000313" key="1">
    <source>
        <dbReference type="EMBL" id="MPM31412.1"/>
    </source>
</evidence>
<name>A0A644YS46_9ZZZZ</name>